<feature type="region of interest" description="Disordered" evidence="1">
    <location>
        <begin position="1"/>
        <end position="26"/>
    </location>
</feature>
<feature type="compositionally biased region" description="Polar residues" evidence="1">
    <location>
        <begin position="11"/>
        <end position="24"/>
    </location>
</feature>
<sequence>MTGTPMVAARGTQNKLSGPTTADLSSMKMEGLTKSISPNCMEAILTTDSPSQRLNEESRFPNQLIQTGKITNPPFKSIAVVGNAGKPGFKITAHTTAASRTPSHP</sequence>
<protein>
    <submittedName>
        <fullName evidence="2">Uncharacterized protein</fullName>
    </submittedName>
</protein>
<accession>A0A645BE47</accession>
<comment type="caution">
    <text evidence="2">The sequence shown here is derived from an EMBL/GenBank/DDBJ whole genome shotgun (WGS) entry which is preliminary data.</text>
</comment>
<gene>
    <name evidence="2" type="ORF">SDC9_106830</name>
</gene>
<name>A0A645BE47_9ZZZZ</name>
<organism evidence="2">
    <name type="scientific">bioreactor metagenome</name>
    <dbReference type="NCBI Taxonomy" id="1076179"/>
    <lineage>
        <taxon>unclassified sequences</taxon>
        <taxon>metagenomes</taxon>
        <taxon>ecological metagenomes</taxon>
    </lineage>
</organism>
<dbReference type="EMBL" id="VSSQ01017563">
    <property type="protein sequence ID" value="MPM59984.1"/>
    <property type="molecule type" value="Genomic_DNA"/>
</dbReference>
<proteinExistence type="predicted"/>
<reference evidence="2" key="1">
    <citation type="submission" date="2019-08" db="EMBL/GenBank/DDBJ databases">
        <authorList>
            <person name="Kucharzyk K."/>
            <person name="Murdoch R.W."/>
            <person name="Higgins S."/>
            <person name="Loffler F."/>
        </authorList>
    </citation>
    <scope>NUCLEOTIDE SEQUENCE</scope>
</reference>
<dbReference type="AlphaFoldDB" id="A0A645BE47"/>
<evidence type="ECO:0000256" key="1">
    <source>
        <dbReference type="SAM" id="MobiDB-lite"/>
    </source>
</evidence>
<evidence type="ECO:0000313" key="2">
    <source>
        <dbReference type="EMBL" id="MPM59984.1"/>
    </source>
</evidence>